<evidence type="ECO:0000313" key="2">
    <source>
        <dbReference type="EMBL" id="SDY00104.1"/>
    </source>
</evidence>
<protein>
    <submittedName>
        <fullName evidence="2">Uncharacterized protein</fullName>
    </submittedName>
</protein>
<sequence length="73" mass="7957">MTPRQPGLVGRSRPVEAGGDPAQIDVAVDFVASNPALILLVAFLLAFVFFAYLFVRRTLTGLRDGFDEGYRGK</sequence>
<evidence type="ECO:0000313" key="3">
    <source>
        <dbReference type="Proteomes" id="UP000199170"/>
    </source>
</evidence>
<dbReference type="Proteomes" id="UP000199170">
    <property type="component" value="Unassembled WGS sequence"/>
</dbReference>
<reference evidence="3" key="1">
    <citation type="submission" date="2016-10" db="EMBL/GenBank/DDBJ databases">
        <authorList>
            <person name="Varghese N."/>
            <person name="Submissions S."/>
        </authorList>
    </citation>
    <scope>NUCLEOTIDE SEQUENCE [LARGE SCALE GENOMIC DNA]</scope>
    <source>
        <strain evidence="3">CGMCC 1.10118</strain>
    </source>
</reference>
<proteinExistence type="predicted"/>
<keyword evidence="1" id="KW-1133">Transmembrane helix</keyword>
<organism evidence="2 3">
    <name type="scientific">Halobellus clavatus</name>
    <dbReference type="NCBI Taxonomy" id="660517"/>
    <lineage>
        <taxon>Archaea</taxon>
        <taxon>Methanobacteriati</taxon>
        <taxon>Methanobacteriota</taxon>
        <taxon>Stenosarchaea group</taxon>
        <taxon>Halobacteria</taxon>
        <taxon>Halobacteriales</taxon>
        <taxon>Haloferacaceae</taxon>
        <taxon>Halobellus</taxon>
    </lineage>
</organism>
<dbReference type="AlphaFoldDB" id="A0A1H3GC80"/>
<name>A0A1H3GC80_9EURY</name>
<dbReference type="RefSeq" id="WP_089766893.1">
    <property type="nucleotide sequence ID" value="NZ_FNPB01000005.1"/>
</dbReference>
<dbReference type="STRING" id="660517.SAMN04487946_10558"/>
<dbReference type="InterPro" id="IPR057181">
    <property type="entry name" value="DUF7859"/>
</dbReference>
<accession>A0A1H3GC80</accession>
<gene>
    <name evidence="2" type="ORF">SAMN04487946_10558</name>
</gene>
<keyword evidence="1" id="KW-0472">Membrane</keyword>
<evidence type="ECO:0000256" key="1">
    <source>
        <dbReference type="SAM" id="Phobius"/>
    </source>
</evidence>
<dbReference type="Pfam" id="PF25258">
    <property type="entry name" value="DUF7859"/>
    <property type="match status" value="1"/>
</dbReference>
<dbReference type="OrthoDB" id="305941at2157"/>
<keyword evidence="1" id="KW-0812">Transmembrane</keyword>
<dbReference type="EMBL" id="FNPB01000005">
    <property type="protein sequence ID" value="SDY00104.1"/>
    <property type="molecule type" value="Genomic_DNA"/>
</dbReference>
<feature type="transmembrane region" description="Helical" evidence="1">
    <location>
        <begin position="36"/>
        <end position="55"/>
    </location>
</feature>
<keyword evidence="3" id="KW-1185">Reference proteome</keyword>